<feature type="transmembrane region" description="Helical" evidence="1">
    <location>
        <begin position="32"/>
        <end position="48"/>
    </location>
</feature>
<name>C5CKX2_VARPS</name>
<dbReference type="STRING" id="543728.Vapar_4512"/>
<keyword evidence="1" id="KW-0812">Transmembrane</keyword>
<evidence type="ECO:0000256" key="1">
    <source>
        <dbReference type="SAM" id="Phobius"/>
    </source>
</evidence>
<dbReference type="AlphaFoldDB" id="C5CKX2"/>
<evidence type="ECO:0008006" key="3">
    <source>
        <dbReference type="Google" id="ProtNLM"/>
    </source>
</evidence>
<organism evidence="2">
    <name type="scientific">Variovorax paradoxus (strain S110)</name>
    <dbReference type="NCBI Taxonomy" id="543728"/>
    <lineage>
        <taxon>Bacteria</taxon>
        <taxon>Pseudomonadati</taxon>
        <taxon>Pseudomonadota</taxon>
        <taxon>Betaproteobacteria</taxon>
        <taxon>Burkholderiales</taxon>
        <taxon>Comamonadaceae</taxon>
        <taxon>Variovorax</taxon>
    </lineage>
</organism>
<dbReference type="EMBL" id="CP001635">
    <property type="protein sequence ID" value="ACS21123.1"/>
    <property type="molecule type" value="Genomic_DNA"/>
</dbReference>
<dbReference type="HOGENOM" id="CLU_1926673_0_0_4"/>
<feature type="transmembrane region" description="Helical" evidence="1">
    <location>
        <begin position="88"/>
        <end position="108"/>
    </location>
</feature>
<dbReference type="KEGG" id="vap:Vapar_4512"/>
<proteinExistence type="predicted"/>
<reference evidence="2" key="1">
    <citation type="submission" date="2009-06" db="EMBL/GenBank/DDBJ databases">
        <title>Complete sequence of chromosome 1 of Variovorax paradoxus S110.</title>
        <authorList>
            <consortium name="US DOE Joint Genome Institute"/>
            <person name="Lucas S."/>
            <person name="Copeland A."/>
            <person name="Lapidus A."/>
            <person name="Glavina del Rio T."/>
            <person name="Tice H."/>
            <person name="Bruce D."/>
            <person name="Goodwin L."/>
            <person name="Pitluck S."/>
            <person name="Chertkov O."/>
            <person name="Brettin T."/>
            <person name="Detter J.C."/>
            <person name="Han C."/>
            <person name="Larimer F."/>
            <person name="Land M."/>
            <person name="Hauser L."/>
            <person name="Kyrpides N."/>
            <person name="Ovchinnikova G."/>
            <person name="Orwin P."/>
            <person name="Leadbetter J.R."/>
            <person name="Spain J.C."/>
            <person name="Han J.I."/>
        </authorList>
    </citation>
    <scope>NUCLEOTIDE SEQUENCE</scope>
    <source>
        <strain evidence="2">S110</strain>
    </source>
</reference>
<gene>
    <name evidence="2" type="ordered locus">Vapar_4512</name>
</gene>
<evidence type="ECO:0000313" key="2">
    <source>
        <dbReference type="EMBL" id="ACS21123.1"/>
    </source>
</evidence>
<keyword evidence="1" id="KW-0472">Membrane</keyword>
<feature type="transmembrane region" description="Helical" evidence="1">
    <location>
        <begin position="55"/>
        <end position="82"/>
    </location>
</feature>
<dbReference type="OrthoDB" id="9961320at2"/>
<accession>C5CKX2</accession>
<keyword evidence="1" id="KW-1133">Transmembrane helix</keyword>
<protein>
    <recommendedName>
        <fullName evidence="3">Transmembrane protein</fullName>
    </recommendedName>
</protein>
<feature type="transmembrane region" description="Helical" evidence="1">
    <location>
        <begin position="7"/>
        <end position="26"/>
    </location>
</feature>
<sequence length="131" mass="14029" precursor="true">MRTWAKVLDWVGVAIFGIGALAMARYPRASPLVMVIHLLPLGAALIAFRQDSSRLAVVVALLLNGLWMAGLSAGITFILWSLPLREGFFIAVFVALLAMPCLLNLLALTASKRRETAGAPASEHTTFAPAE</sequence>